<evidence type="ECO:0000256" key="1">
    <source>
        <dbReference type="SAM" id="MobiDB-lite"/>
    </source>
</evidence>
<evidence type="ECO:0000313" key="2">
    <source>
        <dbReference type="EMBL" id="VXD12973.1"/>
    </source>
</evidence>
<gene>
    <name evidence="2" type="ORF">PL8927_220015</name>
</gene>
<protein>
    <submittedName>
        <fullName evidence="2">Uncharacterized protein</fullName>
    </submittedName>
</protein>
<dbReference type="AlphaFoldDB" id="A0A7Z9BH40"/>
<feature type="compositionally biased region" description="Polar residues" evidence="1">
    <location>
        <begin position="1"/>
        <end position="31"/>
    </location>
</feature>
<name>A0A7Z9BH40_9CYAN</name>
<dbReference type="Proteomes" id="UP000184550">
    <property type="component" value="Unassembled WGS sequence"/>
</dbReference>
<sequence>MSNQLLMSNRSSTASRTQTLDAPSSRTSGSVMSKPLTIDAMKNLYSADQQVKFLHLHAEVETLLLELQTIKQQRQETTSPPQTC</sequence>
<proteinExistence type="predicted"/>
<dbReference type="RefSeq" id="WP_083618067.1">
    <property type="nucleotide sequence ID" value="NZ_LR734839.1"/>
</dbReference>
<keyword evidence="3" id="KW-1185">Reference proteome</keyword>
<dbReference type="OrthoDB" id="427201at2"/>
<accession>A0A7Z9BH40</accession>
<dbReference type="EMBL" id="CZCU02000094">
    <property type="protein sequence ID" value="VXD12973.1"/>
    <property type="molecule type" value="Genomic_DNA"/>
</dbReference>
<evidence type="ECO:0000313" key="3">
    <source>
        <dbReference type="Proteomes" id="UP000184550"/>
    </source>
</evidence>
<feature type="region of interest" description="Disordered" evidence="1">
    <location>
        <begin position="1"/>
        <end position="33"/>
    </location>
</feature>
<organism evidence="2 3">
    <name type="scientific">Planktothrix serta PCC 8927</name>
    <dbReference type="NCBI Taxonomy" id="671068"/>
    <lineage>
        <taxon>Bacteria</taxon>
        <taxon>Bacillati</taxon>
        <taxon>Cyanobacteriota</taxon>
        <taxon>Cyanophyceae</taxon>
        <taxon>Oscillatoriophycideae</taxon>
        <taxon>Oscillatoriales</taxon>
        <taxon>Microcoleaceae</taxon>
        <taxon>Planktothrix</taxon>
    </lineage>
</organism>
<reference evidence="2" key="1">
    <citation type="submission" date="2019-10" db="EMBL/GenBank/DDBJ databases">
        <authorList>
            <consortium name="Genoscope - CEA"/>
            <person name="William W."/>
        </authorList>
    </citation>
    <scope>NUCLEOTIDE SEQUENCE [LARGE SCALE GENOMIC DNA]</scope>
    <source>
        <strain evidence="2">BBR_PRJEB10992</strain>
    </source>
</reference>
<comment type="caution">
    <text evidence="2">The sequence shown here is derived from an EMBL/GenBank/DDBJ whole genome shotgun (WGS) entry which is preliminary data.</text>
</comment>